<name>A0A1M6X619_HALPU</name>
<dbReference type="EMBL" id="FRAN01000004">
    <property type="protein sequence ID" value="SHL01388.1"/>
    <property type="molecule type" value="Genomic_DNA"/>
</dbReference>
<evidence type="ECO:0000313" key="3">
    <source>
        <dbReference type="Proteomes" id="UP000184203"/>
    </source>
</evidence>
<evidence type="ECO:0000313" key="2">
    <source>
        <dbReference type="EMBL" id="SHL01388.1"/>
    </source>
</evidence>
<dbReference type="Gene3D" id="3.40.630.10">
    <property type="entry name" value="Zn peptidases"/>
    <property type="match status" value="1"/>
</dbReference>
<sequence>MSNNERGEDAGVDRTRRSFLRHAGVAATASAFLATQGTTRAATRTRYTIREDTPDETEVYVTDTGVSGPTAVVVGGIQGNEPAGYEAAEDIKTWSIDRGMLVTIPRANPVAIRRDTYFNDRGNLNRKFPPGETPTTPLARAIWDVLTSYDPDVVINLHSSRGIYREDVGPDGVGQAIYPTTASGAARDAIRTKEYMNRYHLDDSLSDHYRFKRGNLIDGDRPLLIHKVDADLNEPGFIVETTRYGTSLKTRTAWELNIVRHLLRRHGIHRTYEN</sequence>
<feature type="domain" description="D,L-carboxypeptidase peptidase" evidence="1">
    <location>
        <begin position="67"/>
        <end position="166"/>
    </location>
</feature>
<dbReference type="Proteomes" id="UP000184203">
    <property type="component" value="Unassembled WGS sequence"/>
</dbReference>
<accession>A0A1M6X619</accession>
<evidence type="ECO:0000259" key="1">
    <source>
        <dbReference type="Pfam" id="PF17033"/>
    </source>
</evidence>
<proteinExistence type="predicted"/>
<gene>
    <name evidence="2" type="ORF">SAMN05444342_2740</name>
</gene>
<dbReference type="SUPFAM" id="SSF53187">
    <property type="entry name" value="Zn-dependent exopeptidases"/>
    <property type="match status" value="1"/>
</dbReference>
<protein>
    <submittedName>
        <fullName evidence="2">Succinylglutamate desuccinylase / Aspartoacylase family protein</fullName>
    </submittedName>
</protein>
<keyword evidence="3" id="KW-1185">Reference proteome</keyword>
<dbReference type="InterPro" id="IPR006311">
    <property type="entry name" value="TAT_signal"/>
</dbReference>
<dbReference type="AlphaFoldDB" id="A0A1M6X619"/>
<organism evidence="2 3">
    <name type="scientific">Haladaptatus paucihalophilus DX253</name>
    <dbReference type="NCBI Taxonomy" id="797209"/>
    <lineage>
        <taxon>Archaea</taxon>
        <taxon>Methanobacteriati</taxon>
        <taxon>Methanobacteriota</taxon>
        <taxon>Stenosarchaea group</taxon>
        <taxon>Halobacteria</taxon>
        <taxon>Halobacteriales</taxon>
        <taxon>Haladaptataceae</taxon>
        <taxon>Haladaptatus</taxon>
    </lineage>
</organism>
<dbReference type="Pfam" id="PF17033">
    <property type="entry name" value="Peptidase_M99"/>
    <property type="match status" value="1"/>
</dbReference>
<dbReference type="RefSeq" id="WP_232423861.1">
    <property type="nucleotide sequence ID" value="NZ_AEMG01000029.1"/>
</dbReference>
<dbReference type="InterPro" id="IPR031489">
    <property type="entry name" value="Peptidase_M99"/>
</dbReference>
<reference evidence="3" key="1">
    <citation type="submission" date="2016-11" db="EMBL/GenBank/DDBJ databases">
        <authorList>
            <person name="Varghese N."/>
            <person name="Submissions S."/>
        </authorList>
    </citation>
    <scope>NUCLEOTIDE SEQUENCE [LARGE SCALE GENOMIC DNA]</scope>
    <source>
        <strain evidence="3">DX253</strain>
    </source>
</reference>
<dbReference type="PROSITE" id="PS51318">
    <property type="entry name" value="TAT"/>
    <property type="match status" value="1"/>
</dbReference>